<keyword evidence="4" id="KW-1185">Reference proteome</keyword>
<feature type="transmembrane region" description="Helical" evidence="1">
    <location>
        <begin position="21"/>
        <end position="41"/>
    </location>
</feature>
<accession>A0A815HL77</accession>
<gene>
    <name evidence="3" type="ORF">EDS130_LOCUS41738</name>
    <name evidence="2" type="ORF">XAT740_LOCUS31639</name>
</gene>
<dbReference type="Proteomes" id="UP000663852">
    <property type="component" value="Unassembled WGS sequence"/>
</dbReference>
<evidence type="ECO:0000313" key="4">
    <source>
        <dbReference type="Proteomes" id="UP000663828"/>
    </source>
</evidence>
<dbReference type="Proteomes" id="UP000663828">
    <property type="component" value="Unassembled WGS sequence"/>
</dbReference>
<dbReference type="EMBL" id="CAJNOJ010000566">
    <property type="protein sequence ID" value="CAF1486292.1"/>
    <property type="molecule type" value="Genomic_DNA"/>
</dbReference>
<evidence type="ECO:0000313" key="2">
    <source>
        <dbReference type="EMBL" id="CAF1353965.1"/>
    </source>
</evidence>
<keyword evidence="1" id="KW-0812">Transmembrane</keyword>
<feature type="transmembrane region" description="Helical" evidence="1">
    <location>
        <begin position="89"/>
        <end position="109"/>
    </location>
</feature>
<dbReference type="OrthoDB" id="9998186at2759"/>
<reference evidence="2" key="1">
    <citation type="submission" date="2021-02" db="EMBL/GenBank/DDBJ databases">
        <authorList>
            <person name="Nowell W R."/>
        </authorList>
    </citation>
    <scope>NUCLEOTIDE SEQUENCE</scope>
</reference>
<protein>
    <submittedName>
        <fullName evidence="2">Uncharacterized protein</fullName>
    </submittedName>
</protein>
<name>A0A815HL77_ADIRI</name>
<keyword evidence="1" id="KW-1133">Transmembrane helix</keyword>
<comment type="caution">
    <text evidence="2">The sequence shown here is derived from an EMBL/GenBank/DDBJ whole genome shotgun (WGS) entry which is preliminary data.</text>
</comment>
<evidence type="ECO:0000256" key="1">
    <source>
        <dbReference type="SAM" id="Phobius"/>
    </source>
</evidence>
<feature type="transmembrane region" description="Helical" evidence="1">
    <location>
        <begin position="121"/>
        <end position="145"/>
    </location>
</feature>
<sequence length="226" mass="27017">MFKNIQINLPFNHQHTLDPKFILILFCVELGSLIFNSLHIFSPELHVYNAYNEVPIVYQASSKGYSCFSNINYCIYENKQLRFLKILDLIFISLIVISYCFLFVILIRHWQNMKIRSNIKITWYASLQLIIILILSLHILLRIILFERDTTNNNQCNRQNRLIRFENAFNYFVLSIVEISYLAFDLVNRQSLPKEDSNLEYQYSTQIPEVRHLNSDHEHRSHKIRN</sequence>
<dbReference type="AlphaFoldDB" id="A0A815HL77"/>
<keyword evidence="1" id="KW-0472">Membrane</keyword>
<dbReference type="EMBL" id="CAJNOR010002895">
    <property type="protein sequence ID" value="CAF1353965.1"/>
    <property type="molecule type" value="Genomic_DNA"/>
</dbReference>
<proteinExistence type="predicted"/>
<evidence type="ECO:0000313" key="3">
    <source>
        <dbReference type="EMBL" id="CAF1486292.1"/>
    </source>
</evidence>
<organism evidence="2 4">
    <name type="scientific">Adineta ricciae</name>
    <name type="common">Rotifer</name>
    <dbReference type="NCBI Taxonomy" id="249248"/>
    <lineage>
        <taxon>Eukaryota</taxon>
        <taxon>Metazoa</taxon>
        <taxon>Spiralia</taxon>
        <taxon>Gnathifera</taxon>
        <taxon>Rotifera</taxon>
        <taxon>Eurotatoria</taxon>
        <taxon>Bdelloidea</taxon>
        <taxon>Adinetida</taxon>
        <taxon>Adinetidae</taxon>
        <taxon>Adineta</taxon>
    </lineage>
</organism>